<evidence type="ECO:0000313" key="3">
    <source>
        <dbReference type="Proteomes" id="UP001283361"/>
    </source>
</evidence>
<organism evidence="2 3">
    <name type="scientific">Elysia crispata</name>
    <name type="common">lettuce slug</name>
    <dbReference type="NCBI Taxonomy" id="231223"/>
    <lineage>
        <taxon>Eukaryota</taxon>
        <taxon>Metazoa</taxon>
        <taxon>Spiralia</taxon>
        <taxon>Lophotrochozoa</taxon>
        <taxon>Mollusca</taxon>
        <taxon>Gastropoda</taxon>
        <taxon>Heterobranchia</taxon>
        <taxon>Euthyneura</taxon>
        <taxon>Panpulmonata</taxon>
        <taxon>Sacoglossa</taxon>
        <taxon>Placobranchoidea</taxon>
        <taxon>Plakobranchidae</taxon>
        <taxon>Elysia</taxon>
    </lineage>
</organism>
<evidence type="ECO:0000313" key="2">
    <source>
        <dbReference type="EMBL" id="KAK3780460.1"/>
    </source>
</evidence>
<name>A0AAE1A3K9_9GAST</name>
<dbReference type="AlphaFoldDB" id="A0AAE1A3K9"/>
<reference evidence="2" key="1">
    <citation type="journal article" date="2023" name="G3 (Bethesda)">
        <title>A reference genome for the long-term kleptoplast-retaining sea slug Elysia crispata morphotype clarki.</title>
        <authorList>
            <person name="Eastman K.E."/>
            <person name="Pendleton A.L."/>
            <person name="Shaikh M.A."/>
            <person name="Suttiyut T."/>
            <person name="Ogas R."/>
            <person name="Tomko P."/>
            <person name="Gavelis G."/>
            <person name="Widhalm J.R."/>
            <person name="Wisecaver J.H."/>
        </authorList>
    </citation>
    <scope>NUCLEOTIDE SEQUENCE</scope>
    <source>
        <strain evidence="2">ECLA1</strain>
    </source>
</reference>
<evidence type="ECO:0000256" key="1">
    <source>
        <dbReference type="SAM" id="MobiDB-lite"/>
    </source>
</evidence>
<protein>
    <submittedName>
        <fullName evidence="2">Uncharacterized protein</fullName>
    </submittedName>
</protein>
<sequence length="136" mass="15364">MWIRSASPLPPRDTRPRCGSDQLPPSLPEIQDLDVDQISFHTEYILLLQASIRPGIKNRFLPFCQQAHKTIALTEAQELVRADHGWDEQAGRKPTSLKFRVKFQGEVWAGLDGKLSVGAFHFPFMTSMTGETGRNM</sequence>
<accession>A0AAE1A3K9</accession>
<keyword evidence="3" id="KW-1185">Reference proteome</keyword>
<gene>
    <name evidence="2" type="ORF">RRG08_024310</name>
</gene>
<dbReference type="Proteomes" id="UP001283361">
    <property type="component" value="Unassembled WGS sequence"/>
</dbReference>
<comment type="caution">
    <text evidence="2">The sequence shown here is derived from an EMBL/GenBank/DDBJ whole genome shotgun (WGS) entry which is preliminary data.</text>
</comment>
<proteinExistence type="predicted"/>
<dbReference type="EMBL" id="JAWDGP010002724">
    <property type="protein sequence ID" value="KAK3780460.1"/>
    <property type="molecule type" value="Genomic_DNA"/>
</dbReference>
<feature type="region of interest" description="Disordered" evidence="1">
    <location>
        <begin position="1"/>
        <end position="26"/>
    </location>
</feature>